<dbReference type="SUPFAM" id="SSF48371">
    <property type="entry name" value="ARM repeat"/>
    <property type="match status" value="1"/>
</dbReference>
<evidence type="ECO:0000313" key="5">
    <source>
        <dbReference type="EMBL" id="KAJ8439267.1"/>
    </source>
</evidence>
<feature type="compositionally biased region" description="Polar residues" evidence="4">
    <location>
        <begin position="784"/>
        <end position="793"/>
    </location>
</feature>
<dbReference type="OrthoDB" id="338622at2759"/>
<dbReference type="PROSITE" id="PS00678">
    <property type="entry name" value="WD_REPEATS_1"/>
    <property type="match status" value="1"/>
</dbReference>
<organism evidence="5 6">
    <name type="scientific">Carnegiea gigantea</name>
    <dbReference type="NCBI Taxonomy" id="171969"/>
    <lineage>
        <taxon>Eukaryota</taxon>
        <taxon>Viridiplantae</taxon>
        <taxon>Streptophyta</taxon>
        <taxon>Embryophyta</taxon>
        <taxon>Tracheophyta</taxon>
        <taxon>Spermatophyta</taxon>
        <taxon>Magnoliopsida</taxon>
        <taxon>eudicotyledons</taxon>
        <taxon>Gunneridae</taxon>
        <taxon>Pentapetalae</taxon>
        <taxon>Caryophyllales</taxon>
        <taxon>Cactineae</taxon>
        <taxon>Cactaceae</taxon>
        <taxon>Cactoideae</taxon>
        <taxon>Echinocereeae</taxon>
        <taxon>Carnegiea</taxon>
    </lineage>
</organism>
<protein>
    <submittedName>
        <fullName evidence="5">Uncharacterized protein</fullName>
    </submittedName>
</protein>
<dbReference type="PROSITE" id="PS50007">
    <property type="entry name" value="PIPLC_X_DOMAIN"/>
    <property type="match status" value="1"/>
</dbReference>
<dbReference type="SMART" id="SM00320">
    <property type="entry name" value="WD40"/>
    <property type="match status" value="5"/>
</dbReference>
<name>A0A9Q1K9Q5_9CARY</name>
<dbReference type="InterPro" id="IPR001680">
    <property type="entry name" value="WD40_rpt"/>
</dbReference>
<dbReference type="InterPro" id="IPR036322">
    <property type="entry name" value="WD40_repeat_dom_sf"/>
</dbReference>
<dbReference type="InterPro" id="IPR049916">
    <property type="entry name" value="WDR72-like"/>
</dbReference>
<keyword evidence="6" id="KW-1185">Reference proteome</keyword>
<dbReference type="PANTHER" id="PTHR44099">
    <property type="entry name" value="RABCONNECTIN-3B, ISOFORM A"/>
    <property type="match status" value="1"/>
</dbReference>
<keyword evidence="1 3" id="KW-0853">WD repeat</keyword>
<dbReference type="Gene3D" id="2.130.10.10">
    <property type="entry name" value="YVTN repeat-like/Quinoprotein amine dehydrogenase"/>
    <property type="match status" value="2"/>
</dbReference>
<evidence type="ECO:0000256" key="2">
    <source>
        <dbReference type="ARBA" id="ARBA00022737"/>
    </source>
</evidence>
<gene>
    <name evidence="5" type="ORF">Cgig2_030202</name>
</gene>
<dbReference type="InterPro" id="IPR016024">
    <property type="entry name" value="ARM-type_fold"/>
</dbReference>
<feature type="region of interest" description="Disordered" evidence="4">
    <location>
        <begin position="763"/>
        <end position="798"/>
    </location>
</feature>
<proteinExistence type="predicted"/>
<feature type="repeat" description="WD" evidence="3">
    <location>
        <begin position="594"/>
        <end position="619"/>
    </location>
</feature>
<sequence length="1521" mass="166080">MRCKSIVGIWPETPPSHRITAVTVLNNPPTLYTGAADGSVVWWHLSDDHSPKKIKPVALLCGHAAPIADFCISYPLLASPDSNTDHREDVVTDDAPSNQGALLSACGDGVLCVWTRGSGHCRRRRKLPPWVGSPSMLRMLPENRRHVCVASFFPDCVHAADHDVVDSAEGGEVTGDYESLGRRPPKCTIVLVDSCTLTIVQTVVHGSLSIGPPKFMAIVESVNENLQHSALMVDSCGKIQCVPLIKDPNMGKDGGNKSPDNSSLVNISGLENWSCEGVVVSVAVSGDMLGLVYTNQCIFILVSSATVIGLISFENSALCSGADCNLSHVTGSMFLCSDNIRVSKSGETQNITDVKFSLWNDKGIAVIYEISYVDGVFKSEAICEVPAISGHMDVQLLINFVQLDDYFLRVESICCHDKEPFLWRPYITMWSIHKPTDNRKNCSRSSKLLGDGSFLVDWIDVPSCNSIPEAVKNSSSRETALSPAHNITGHEKNDAFSEDDIKYTFVQKERIVSSTMVISQHAQVPYAVVYGYHSGEIELVQFNILAPEVDSDGINLHPEMEPQGTKQQFSGHTGPVLCLAAHHVGGTSSDQTCSQVLLSGSMDCTLRIWDLETGNPIMVMHHHVAPVRQIILPPLRSDYPWRNCFLSVGDDSCVALVSLETLRVERMFPGHPSYPAKVVWDGVRGYLACLSQSYSVASGAKDALYIWDIKAGSRERVLRGTAAHSMFNNFCGHMGISTVSGYASTYNTSSSSLLIPLTEDGSSLQSQSKKNQSSSSEGNLLKHSMSSLQSSKGRSLKLSPGNADKIPIQCSCPTSGIAIIDFDLSSLISADVLGDDGGEQRNGTAHELQTLMAGSQHEISNSSSVREKLVDTMGKYICNNRSRLCLLRFSLSFMHFWGVDFELDNLLMMEMDVKRYEKLILAPGLVGDRGSISLAFPAFSSILQLWKSSSEFCALRSLTMVSLAQSMVSLSHSYSAASSALSAFYTRNFAEKFPDLKPPSLQLLVSFWQNEDEHIRMAARSLFHCAASRAIPQALCCTRKKDLEATTNCLHAERSPEFQRAFMNGEVAVTKWLESYELQDWVSCVGGTSQDAMASHIIVAAALAIWYPSLVKPGLAMVVVHPLIKLVMAMNEKYSAAAAELLAEGMDSTWKECITSEIPRLIGDIFFQIECVSGASVTTSHAGPAVPPKLREMLVSVLLPSLAMADIPGFLSVIEGLIWSTASDSPVHLASLKTLIRLMRGCPRNLAQYLIKRDYVTAIQCHTLTPLLSWLLYRPQLAKDAQVVNFILHTMDPANSVMRKTCLQVSMATLREVVRVYPMVALNDASTRLAVGDAIAEVNSANIHVYDMPSVTKMKVLDASGPPGLPTLFSGAPETVTTAISALTFSPDGEGISNGMRLDLGSSTDGLVAFSENGLVIRWWSLGSAWWEKLSRNFVPVQCTKLILVPPWEGISPNSSRASIMAHIEANGRQENSQEHLRSSDGDGFNILLYNLDLSYKLEWVGDRKVLLTRHGQELGTFIIQ</sequence>
<dbReference type="EMBL" id="JAKOGI010000226">
    <property type="protein sequence ID" value="KAJ8439267.1"/>
    <property type="molecule type" value="Genomic_DNA"/>
</dbReference>
<evidence type="ECO:0000256" key="1">
    <source>
        <dbReference type="ARBA" id="ARBA00022574"/>
    </source>
</evidence>
<dbReference type="Pfam" id="PF00400">
    <property type="entry name" value="WD40"/>
    <property type="match status" value="1"/>
</dbReference>
<comment type="caution">
    <text evidence="5">The sequence shown here is derived from an EMBL/GenBank/DDBJ whole genome shotgun (WGS) entry which is preliminary data.</text>
</comment>
<dbReference type="InterPro" id="IPR015943">
    <property type="entry name" value="WD40/YVTN_repeat-like_dom_sf"/>
</dbReference>
<dbReference type="InterPro" id="IPR019775">
    <property type="entry name" value="WD40_repeat_CS"/>
</dbReference>
<dbReference type="PROSITE" id="PS50082">
    <property type="entry name" value="WD_REPEATS_2"/>
    <property type="match status" value="1"/>
</dbReference>
<evidence type="ECO:0000256" key="4">
    <source>
        <dbReference type="SAM" id="MobiDB-lite"/>
    </source>
</evidence>
<evidence type="ECO:0000256" key="3">
    <source>
        <dbReference type="PROSITE-ProRule" id="PRU00221"/>
    </source>
</evidence>
<dbReference type="SUPFAM" id="SSF50978">
    <property type="entry name" value="WD40 repeat-like"/>
    <property type="match status" value="1"/>
</dbReference>
<keyword evidence="2" id="KW-0677">Repeat</keyword>
<dbReference type="PANTHER" id="PTHR44099:SF4">
    <property type="entry name" value="RABCONNECTIN-3B, ISOFORM A"/>
    <property type="match status" value="1"/>
</dbReference>
<reference evidence="5" key="1">
    <citation type="submission" date="2022-04" db="EMBL/GenBank/DDBJ databases">
        <title>Carnegiea gigantea Genome sequencing and assembly v2.</title>
        <authorList>
            <person name="Copetti D."/>
            <person name="Sanderson M.J."/>
            <person name="Burquez A."/>
            <person name="Wojciechowski M.F."/>
        </authorList>
    </citation>
    <scope>NUCLEOTIDE SEQUENCE</scope>
    <source>
        <strain evidence="5">SGP5-SGP5p</strain>
        <tissue evidence="5">Aerial part</tissue>
    </source>
</reference>
<dbReference type="Proteomes" id="UP001153076">
    <property type="component" value="Unassembled WGS sequence"/>
</dbReference>
<accession>A0A9Q1K9Q5</accession>
<evidence type="ECO:0000313" key="6">
    <source>
        <dbReference type="Proteomes" id="UP001153076"/>
    </source>
</evidence>
<dbReference type="GO" id="GO:0005737">
    <property type="term" value="C:cytoplasm"/>
    <property type="evidence" value="ECO:0007669"/>
    <property type="project" value="TreeGrafter"/>
</dbReference>
<feature type="compositionally biased region" description="Low complexity" evidence="4">
    <location>
        <begin position="763"/>
        <end position="776"/>
    </location>
</feature>